<keyword evidence="2" id="KW-1185">Reference proteome</keyword>
<protein>
    <submittedName>
        <fullName evidence="1">Uncharacterized protein</fullName>
    </submittedName>
</protein>
<name>A0A5M9KAB7_MONFR</name>
<proteinExistence type="predicted"/>
<reference evidence="1 2" key="1">
    <citation type="submission" date="2019-06" db="EMBL/GenBank/DDBJ databases">
        <title>Genome Sequence of the Brown Rot Fungal Pathogen Monilinia fructicola.</title>
        <authorList>
            <person name="De Miccolis Angelini R.M."/>
            <person name="Landi L."/>
            <person name="Abate D."/>
            <person name="Pollastro S."/>
            <person name="Romanazzi G."/>
            <person name="Faretra F."/>
        </authorList>
    </citation>
    <scope>NUCLEOTIDE SEQUENCE [LARGE SCALE GENOMIC DNA]</scope>
    <source>
        <strain evidence="1 2">Mfrc123</strain>
    </source>
</reference>
<evidence type="ECO:0000313" key="1">
    <source>
        <dbReference type="EMBL" id="KAA8577293.1"/>
    </source>
</evidence>
<dbReference type="EMBL" id="VICG01000001">
    <property type="protein sequence ID" value="KAA8577293.1"/>
    <property type="molecule type" value="Genomic_DNA"/>
</dbReference>
<dbReference type="Proteomes" id="UP000322873">
    <property type="component" value="Unassembled WGS sequence"/>
</dbReference>
<organism evidence="1 2">
    <name type="scientific">Monilinia fructicola</name>
    <name type="common">Brown rot fungus</name>
    <name type="synonym">Ciboria fructicola</name>
    <dbReference type="NCBI Taxonomy" id="38448"/>
    <lineage>
        <taxon>Eukaryota</taxon>
        <taxon>Fungi</taxon>
        <taxon>Dikarya</taxon>
        <taxon>Ascomycota</taxon>
        <taxon>Pezizomycotina</taxon>
        <taxon>Leotiomycetes</taxon>
        <taxon>Helotiales</taxon>
        <taxon>Sclerotiniaceae</taxon>
        <taxon>Monilinia</taxon>
    </lineage>
</organism>
<sequence length="69" mass="8028">MIVRGNILCFAMYQIILTIIHRIVSSRHPVKARWHHDIVLSAVYQRNGQILSLIYPFLHRSATNSTSIR</sequence>
<gene>
    <name evidence="1" type="ORF">EYC84_007265</name>
</gene>
<evidence type="ECO:0000313" key="2">
    <source>
        <dbReference type="Proteomes" id="UP000322873"/>
    </source>
</evidence>
<accession>A0A5M9KAB7</accession>
<comment type="caution">
    <text evidence="1">The sequence shown here is derived from an EMBL/GenBank/DDBJ whole genome shotgun (WGS) entry which is preliminary data.</text>
</comment>
<dbReference type="AlphaFoldDB" id="A0A5M9KAB7"/>